<dbReference type="InterPro" id="IPR051257">
    <property type="entry name" value="Diverse_CBS-Domain"/>
</dbReference>
<dbReference type="InterPro" id="IPR018490">
    <property type="entry name" value="cNMP-bd_dom_sf"/>
</dbReference>
<dbReference type="Gene3D" id="3.10.580.10">
    <property type="entry name" value="CBS-domain"/>
    <property type="match status" value="1"/>
</dbReference>
<dbReference type="InterPro" id="IPR000595">
    <property type="entry name" value="cNMP-bd_dom"/>
</dbReference>
<evidence type="ECO:0000259" key="3">
    <source>
        <dbReference type="PROSITE" id="PS50042"/>
    </source>
</evidence>
<dbReference type="HOGENOM" id="CLU_027866_1_0_10"/>
<evidence type="ECO:0000256" key="2">
    <source>
        <dbReference type="PROSITE-ProRule" id="PRU00703"/>
    </source>
</evidence>
<feature type="domain" description="CBS" evidence="4">
    <location>
        <begin position="184"/>
        <end position="243"/>
    </location>
</feature>
<dbReference type="Pfam" id="PF00571">
    <property type="entry name" value="CBS"/>
    <property type="match status" value="2"/>
</dbReference>
<dbReference type="InterPro" id="IPR014710">
    <property type="entry name" value="RmlC-like_jellyroll"/>
</dbReference>
<dbReference type="RefSeq" id="WP_012505610.1">
    <property type="nucleotide sequence ID" value="NC_011059.1"/>
</dbReference>
<dbReference type="Gene3D" id="3.30.460.10">
    <property type="entry name" value="Beta Polymerase, domain 2"/>
    <property type="match status" value="1"/>
</dbReference>
<evidence type="ECO:0000313" key="6">
    <source>
        <dbReference type="Proteomes" id="UP000002725"/>
    </source>
</evidence>
<dbReference type="SMART" id="SM00100">
    <property type="entry name" value="cNMP"/>
    <property type="match status" value="1"/>
</dbReference>
<dbReference type="InterPro" id="IPR046342">
    <property type="entry name" value="CBS_dom_sf"/>
</dbReference>
<dbReference type="InterPro" id="IPR043519">
    <property type="entry name" value="NT_sf"/>
</dbReference>
<dbReference type="Pfam" id="PF10335">
    <property type="entry name" value="DUF294_C"/>
    <property type="match status" value="1"/>
</dbReference>
<dbReference type="AlphaFoldDB" id="B4S7N6"/>
<dbReference type="CDD" id="cd00038">
    <property type="entry name" value="CAP_ED"/>
    <property type="match status" value="1"/>
</dbReference>
<dbReference type="GO" id="GO:0008773">
    <property type="term" value="F:[protein-PII] uridylyltransferase activity"/>
    <property type="evidence" value="ECO:0007669"/>
    <property type="project" value="InterPro"/>
</dbReference>
<dbReference type="CDD" id="cd05401">
    <property type="entry name" value="NT_GlnE_GlnD_like"/>
    <property type="match status" value="1"/>
</dbReference>
<dbReference type="SUPFAM" id="SSF54631">
    <property type="entry name" value="CBS-domain pair"/>
    <property type="match status" value="1"/>
</dbReference>
<dbReference type="STRING" id="290512.Paes_1034"/>
<evidence type="ECO:0000256" key="1">
    <source>
        <dbReference type="ARBA" id="ARBA00023122"/>
    </source>
</evidence>
<gene>
    <name evidence="5" type="ordered locus">Paes_1034</name>
</gene>
<dbReference type="InterPro" id="IPR018821">
    <property type="entry name" value="DUF294_put_nucleoTrafse_sb-bd"/>
</dbReference>
<dbReference type="KEGG" id="paa:Paes_1034"/>
<evidence type="ECO:0000259" key="4">
    <source>
        <dbReference type="PROSITE" id="PS51371"/>
    </source>
</evidence>
<dbReference type="Proteomes" id="UP000002725">
    <property type="component" value="Chromosome"/>
</dbReference>
<feature type="domain" description="Cyclic nucleotide-binding" evidence="3">
    <location>
        <begin position="29"/>
        <end position="149"/>
    </location>
</feature>
<dbReference type="Gene3D" id="2.60.120.10">
    <property type="entry name" value="Jelly Rolls"/>
    <property type="match status" value="1"/>
</dbReference>
<evidence type="ECO:0000313" key="5">
    <source>
        <dbReference type="EMBL" id="ACF46073.1"/>
    </source>
</evidence>
<organism evidence="5 6">
    <name type="scientific">Prosthecochloris aestuarii (strain DSM 271 / SK 413)</name>
    <dbReference type="NCBI Taxonomy" id="290512"/>
    <lineage>
        <taxon>Bacteria</taxon>
        <taxon>Pseudomonadati</taxon>
        <taxon>Chlorobiota</taxon>
        <taxon>Chlorobiia</taxon>
        <taxon>Chlorobiales</taxon>
        <taxon>Chlorobiaceae</taxon>
        <taxon>Prosthecochloris</taxon>
    </lineage>
</organism>
<proteinExistence type="predicted"/>
<dbReference type="Pfam" id="PF00027">
    <property type="entry name" value="cNMP_binding"/>
    <property type="match status" value="1"/>
</dbReference>
<reference evidence="5" key="1">
    <citation type="submission" date="2008-06" db="EMBL/GenBank/DDBJ databases">
        <title>Complete sequence of chromosome of Prosthecochloris aestuarii DSM 271.</title>
        <authorList>
            <consortium name="US DOE Joint Genome Institute"/>
            <person name="Lucas S."/>
            <person name="Copeland A."/>
            <person name="Lapidus A."/>
            <person name="Glavina del Rio T."/>
            <person name="Dalin E."/>
            <person name="Tice H."/>
            <person name="Bruce D."/>
            <person name="Goodwin L."/>
            <person name="Pitluck S."/>
            <person name="Schmutz J."/>
            <person name="Larimer F."/>
            <person name="Land M."/>
            <person name="Hauser L."/>
            <person name="Kyrpides N."/>
            <person name="Anderson I."/>
            <person name="Liu Z."/>
            <person name="Li T."/>
            <person name="Zhao F."/>
            <person name="Overmann J."/>
            <person name="Bryant D.A."/>
            <person name="Richardson P."/>
        </authorList>
    </citation>
    <scope>NUCLEOTIDE SEQUENCE [LARGE SCALE GENOMIC DNA]</scope>
    <source>
        <strain evidence="5">DSM 271</strain>
    </source>
</reference>
<keyword evidence="6" id="KW-1185">Reference proteome</keyword>
<protein>
    <submittedName>
        <fullName evidence="5">CBS domain and cyclic nucleotide-regulated nucleotidyltransferase</fullName>
    </submittedName>
</protein>
<accession>B4S7N6</accession>
<dbReference type="Pfam" id="PF03445">
    <property type="entry name" value="DUF294"/>
    <property type="match status" value="1"/>
</dbReference>
<dbReference type="SMART" id="SM00116">
    <property type="entry name" value="CBS"/>
    <property type="match status" value="2"/>
</dbReference>
<dbReference type="EMBL" id="CP001108">
    <property type="protein sequence ID" value="ACF46073.1"/>
    <property type="molecule type" value="Genomic_DNA"/>
</dbReference>
<name>B4S7N6_PROA2</name>
<dbReference type="PROSITE" id="PS50042">
    <property type="entry name" value="CNMP_BINDING_3"/>
    <property type="match status" value="1"/>
</dbReference>
<dbReference type="PANTHER" id="PTHR43080">
    <property type="entry name" value="CBS DOMAIN-CONTAINING PROTEIN CBSX3, MITOCHONDRIAL"/>
    <property type="match status" value="1"/>
</dbReference>
<dbReference type="PANTHER" id="PTHR43080:SF2">
    <property type="entry name" value="CBS DOMAIN-CONTAINING PROTEIN"/>
    <property type="match status" value="1"/>
</dbReference>
<dbReference type="InterPro" id="IPR005105">
    <property type="entry name" value="GlnD_Uridyltrans_N"/>
</dbReference>
<dbReference type="eggNOG" id="COG2905">
    <property type="taxonomic scope" value="Bacteria"/>
</dbReference>
<sequence length="660" mass="74509">MVFSSSIQGTMPSNTIVERVAADLSTYPPFDQLDKEVLYELAASVSVTYHEDGETIFSKGDSLRECAFMVMKGAVRLFEDIDGKEVLVDMCDEGDIFGVRAIFARHDYVLTAQTAEESLLYEIPVEQITMLLQKSPAIAMFFAAEFARSVEEIEHSLTEAMGQGRQRMKELACRSFLENETLEVKPVSNVITCLPDISIQDAACIMAERNIGSIIVVSSENHPLGIITDTDLRKKVVAMPGSVKEKPVSHIMSSPVYTISPGKTIADMVILMVKTKLRHFCVTVDGSPDSPVTGIISEHDIITSEGNNPAVIMKAIMQADSRDQLKEQRDKAESLLQVYIEQDVALHFISSIITEINDAIITRAINFSFDELDRERNSQRPESRFCWLSLGSEGRKEQLLRTDQDNAIIYEDPSDDDAEETHRYYLELGRKVSAILQHCGFVACPAEVMASNPRWCQPLTVWKGYFRKWIVTPDPKAVMHSTIFFDFRPVYGDQKLASALKQEIFDQIGQNRAFLQFFAKNALQNPPPLGFFRNFLVEKSRDHANEFDVKARAMMPLSDAARVLVYELKVPEYFGTVERFKRLGTLIPGMKDLASEAAMAYEFLMRLRAVNGLDAASSGRYIKPESLNKLDRQMLRNVFATIEKVQKTLNLRFQLDYIRD</sequence>
<keyword evidence="1 2" id="KW-0129">CBS domain</keyword>
<feature type="domain" description="CBS" evidence="4">
    <location>
        <begin position="252"/>
        <end position="311"/>
    </location>
</feature>
<dbReference type="PROSITE" id="PS51371">
    <property type="entry name" value="CBS"/>
    <property type="match status" value="2"/>
</dbReference>
<dbReference type="InterPro" id="IPR000644">
    <property type="entry name" value="CBS_dom"/>
</dbReference>
<dbReference type="SUPFAM" id="SSF51206">
    <property type="entry name" value="cAMP-binding domain-like"/>
    <property type="match status" value="1"/>
</dbReference>